<protein>
    <submittedName>
        <fullName evidence="1">Uncharacterized protein</fullName>
    </submittedName>
</protein>
<dbReference type="EMBL" id="BAABGJ010000021">
    <property type="protein sequence ID" value="GAA4343026.1"/>
    <property type="molecule type" value="Genomic_DNA"/>
</dbReference>
<sequence>MWIPLFLERCFGNRFLNRIAHKAVFALVMALCLLWSAAVALRPAPAPAPVAAFQEWPSHWDGVPVRPMALGAVEQRFAERFPGTIARLTDGRRTLVLRRVDVPTRMLHPASDCYRALGFRIGDARLERDGQGRLWRCFVTEGHNGQKLRVCERIVDARGTAFTDTSAWYWAAATGRSKGPWQAVTQARPIAFASE</sequence>
<evidence type="ECO:0000313" key="1">
    <source>
        <dbReference type="EMBL" id="GAA4343026.1"/>
    </source>
</evidence>
<keyword evidence="2" id="KW-1185">Reference proteome</keyword>
<comment type="caution">
    <text evidence="1">The sequence shown here is derived from an EMBL/GenBank/DDBJ whole genome shotgun (WGS) entry which is preliminary data.</text>
</comment>
<organism evidence="1 2">
    <name type="scientific">Variovorax defluvii</name>
    <dbReference type="NCBI Taxonomy" id="913761"/>
    <lineage>
        <taxon>Bacteria</taxon>
        <taxon>Pseudomonadati</taxon>
        <taxon>Pseudomonadota</taxon>
        <taxon>Betaproteobacteria</taxon>
        <taxon>Burkholderiales</taxon>
        <taxon>Comamonadaceae</taxon>
        <taxon>Variovorax</taxon>
    </lineage>
</organism>
<dbReference type="Proteomes" id="UP001500975">
    <property type="component" value="Unassembled WGS sequence"/>
</dbReference>
<evidence type="ECO:0000313" key="2">
    <source>
        <dbReference type="Proteomes" id="UP001500975"/>
    </source>
</evidence>
<gene>
    <name evidence="1" type="ORF">GCM10023165_25110</name>
</gene>
<name>A0ABP8HR38_9BURK</name>
<dbReference type="RefSeq" id="WP_345538232.1">
    <property type="nucleotide sequence ID" value="NZ_BAABGJ010000021.1"/>
</dbReference>
<accession>A0ABP8HR38</accession>
<reference evidence="2" key="1">
    <citation type="journal article" date="2019" name="Int. J. Syst. Evol. Microbiol.">
        <title>The Global Catalogue of Microorganisms (GCM) 10K type strain sequencing project: providing services to taxonomists for standard genome sequencing and annotation.</title>
        <authorList>
            <consortium name="The Broad Institute Genomics Platform"/>
            <consortium name="The Broad Institute Genome Sequencing Center for Infectious Disease"/>
            <person name="Wu L."/>
            <person name="Ma J."/>
        </authorList>
    </citation>
    <scope>NUCLEOTIDE SEQUENCE [LARGE SCALE GENOMIC DNA]</scope>
    <source>
        <strain evidence="2">JCM 17804</strain>
    </source>
</reference>
<proteinExistence type="predicted"/>